<dbReference type="PANTHER" id="PTHR46951:SF2">
    <property type="entry name" value="BED-TYPE DOMAIN-CONTAINING PROTEIN"/>
    <property type="match status" value="1"/>
</dbReference>
<evidence type="ECO:0000256" key="1">
    <source>
        <dbReference type="ARBA" id="ARBA00022723"/>
    </source>
</evidence>
<dbReference type="GO" id="GO:0003677">
    <property type="term" value="F:DNA binding"/>
    <property type="evidence" value="ECO:0007669"/>
    <property type="project" value="InterPro"/>
</dbReference>
<keyword evidence="3" id="KW-0862">Zinc</keyword>
<reference evidence="7" key="2">
    <citation type="journal article" date="2024" name="Plant">
        <title>Genomic evolution and insights into agronomic trait innovations of Sesamum species.</title>
        <authorList>
            <person name="Miao H."/>
            <person name="Wang L."/>
            <person name="Qu L."/>
            <person name="Liu H."/>
            <person name="Sun Y."/>
            <person name="Le M."/>
            <person name="Wang Q."/>
            <person name="Wei S."/>
            <person name="Zheng Y."/>
            <person name="Lin W."/>
            <person name="Duan Y."/>
            <person name="Cao H."/>
            <person name="Xiong S."/>
            <person name="Wang X."/>
            <person name="Wei L."/>
            <person name="Li C."/>
            <person name="Ma Q."/>
            <person name="Ju M."/>
            <person name="Zhao R."/>
            <person name="Li G."/>
            <person name="Mu C."/>
            <person name="Tian Q."/>
            <person name="Mei H."/>
            <person name="Zhang T."/>
            <person name="Gao T."/>
            <person name="Zhang H."/>
        </authorList>
    </citation>
    <scope>NUCLEOTIDE SEQUENCE</scope>
    <source>
        <strain evidence="7">K16</strain>
    </source>
</reference>
<dbReference type="PROSITE" id="PS50808">
    <property type="entry name" value="ZF_BED"/>
    <property type="match status" value="1"/>
</dbReference>
<dbReference type="Proteomes" id="UP001289374">
    <property type="component" value="Unassembled WGS sequence"/>
</dbReference>
<keyword evidence="2 4" id="KW-0863">Zinc-finger</keyword>
<evidence type="ECO:0000313" key="8">
    <source>
        <dbReference type="Proteomes" id="UP001289374"/>
    </source>
</evidence>
<organism evidence="7 8">
    <name type="scientific">Sesamum angolense</name>
    <dbReference type="NCBI Taxonomy" id="2727404"/>
    <lineage>
        <taxon>Eukaryota</taxon>
        <taxon>Viridiplantae</taxon>
        <taxon>Streptophyta</taxon>
        <taxon>Embryophyta</taxon>
        <taxon>Tracheophyta</taxon>
        <taxon>Spermatophyta</taxon>
        <taxon>Magnoliopsida</taxon>
        <taxon>eudicotyledons</taxon>
        <taxon>Gunneridae</taxon>
        <taxon>Pentapetalae</taxon>
        <taxon>asterids</taxon>
        <taxon>lamiids</taxon>
        <taxon>Lamiales</taxon>
        <taxon>Pedaliaceae</taxon>
        <taxon>Sesamum</taxon>
    </lineage>
</organism>
<keyword evidence="8" id="KW-1185">Reference proteome</keyword>
<feature type="compositionally biased region" description="Low complexity" evidence="5">
    <location>
        <begin position="13"/>
        <end position="26"/>
    </location>
</feature>
<evidence type="ECO:0000256" key="4">
    <source>
        <dbReference type="PROSITE-ProRule" id="PRU00027"/>
    </source>
</evidence>
<reference evidence="7" key="1">
    <citation type="submission" date="2020-06" db="EMBL/GenBank/DDBJ databases">
        <authorList>
            <person name="Li T."/>
            <person name="Hu X."/>
            <person name="Zhang T."/>
            <person name="Song X."/>
            <person name="Zhang H."/>
            <person name="Dai N."/>
            <person name="Sheng W."/>
            <person name="Hou X."/>
            <person name="Wei L."/>
        </authorList>
    </citation>
    <scope>NUCLEOTIDE SEQUENCE</scope>
    <source>
        <strain evidence="7">K16</strain>
        <tissue evidence="7">Leaf</tissue>
    </source>
</reference>
<feature type="compositionally biased region" description="Polar residues" evidence="5">
    <location>
        <begin position="1"/>
        <end position="12"/>
    </location>
</feature>
<dbReference type="AlphaFoldDB" id="A0AAE1T8W1"/>
<sequence length="187" mass="21046">METSNSRTTPNESQSVSGSGVGQPSQTNPRQKKDIAWKHVTESTSSEGRKILTCDYCHTSFRGGGINRMKQHLAGEKGNVASCKKVPPEIRFMIQGSLKKNVEKAKEKRGSLGIDEYAFVRVHMNPHMMITRPMLKKKATSNNQSQARKKQNRDWSHSSKSVLVIHLSLLSKLPYKVKKNGMILIWL</sequence>
<accession>A0AAE1T8W1</accession>
<dbReference type="GO" id="GO:0008270">
    <property type="term" value="F:zinc ion binding"/>
    <property type="evidence" value="ECO:0007669"/>
    <property type="project" value="UniProtKB-KW"/>
</dbReference>
<feature type="region of interest" description="Disordered" evidence="5">
    <location>
        <begin position="1"/>
        <end position="34"/>
    </location>
</feature>
<dbReference type="InterPro" id="IPR003656">
    <property type="entry name" value="Znf_BED"/>
</dbReference>
<name>A0AAE1T8W1_9LAMI</name>
<protein>
    <recommendedName>
        <fullName evidence="6">BED-type domain-containing protein</fullName>
    </recommendedName>
</protein>
<evidence type="ECO:0000256" key="3">
    <source>
        <dbReference type="ARBA" id="ARBA00022833"/>
    </source>
</evidence>
<evidence type="ECO:0000259" key="6">
    <source>
        <dbReference type="PROSITE" id="PS50808"/>
    </source>
</evidence>
<evidence type="ECO:0000256" key="2">
    <source>
        <dbReference type="ARBA" id="ARBA00022771"/>
    </source>
</evidence>
<evidence type="ECO:0000313" key="7">
    <source>
        <dbReference type="EMBL" id="KAK4383645.1"/>
    </source>
</evidence>
<proteinExistence type="predicted"/>
<evidence type="ECO:0000256" key="5">
    <source>
        <dbReference type="SAM" id="MobiDB-lite"/>
    </source>
</evidence>
<keyword evidence="1" id="KW-0479">Metal-binding</keyword>
<dbReference type="Pfam" id="PF02892">
    <property type="entry name" value="zf-BED"/>
    <property type="match status" value="1"/>
</dbReference>
<comment type="caution">
    <text evidence="7">The sequence shown here is derived from an EMBL/GenBank/DDBJ whole genome shotgun (WGS) entry which is preliminary data.</text>
</comment>
<feature type="domain" description="BED-type" evidence="6">
    <location>
        <begin position="31"/>
        <end position="90"/>
    </location>
</feature>
<gene>
    <name evidence="7" type="ORF">Sango_2755900</name>
</gene>
<dbReference type="PANTHER" id="PTHR46951">
    <property type="entry name" value="BED-TYPE DOMAIN-CONTAINING PROTEIN"/>
    <property type="match status" value="1"/>
</dbReference>
<dbReference type="EMBL" id="JACGWL010000537">
    <property type="protein sequence ID" value="KAK4383645.1"/>
    <property type="molecule type" value="Genomic_DNA"/>
</dbReference>